<protein>
    <submittedName>
        <fullName evidence="3">Acetyl esterase/lipase</fullName>
    </submittedName>
</protein>
<evidence type="ECO:0000313" key="4">
    <source>
        <dbReference type="Proteomes" id="UP000183461"/>
    </source>
</evidence>
<dbReference type="ESTHER" id="rumfl-a0a1k1nrk1">
    <property type="family name" value="BD-FAE"/>
</dbReference>
<dbReference type="GO" id="GO:0016787">
    <property type="term" value="F:hydrolase activity"/>
    <property type="evidence" value="ECO:0007669"/>
    <property type="project" value="UniProtKB-KW"/>
</dbReference>
<dbReference type="InterPro" id="IPR013094">
    <property type="entry name" value="AB_hydrolase_3"/>
</dbReference>
<evidence type="ECO:0000259" key="2">
    <source>
        <dbReference type="Pfam" id="PF07859"/>
    </source>
</evidence>
<dbReference type="AlphaFoldDB" id="A0A1K1NRK1"/>
<accession>A0A1K1NRK1</accession>
<dbReference type="InterPro" id="IPR050300">
    <property type="entry name" value="GDXG_lipolytic_enzyme"/>
</dbReference>
<keyword evidence="1" id="KW-0378">Hydrolase</keyword>
<dbReference type="SUPFAM" id="SSF53474">
    <property type="entry name" value="alpha/beta-Hydrolases"/>
    <property type="match status" value="1"/>
</dbReference>
<evidence type="ECO:0000313" key="3">
    <source>
        <dbReference type="EMBL" id="SFW37867.1"/>
    </source>
</evidence>
<organism evidence="3 4">
    <name type="scientific">Ruminococcus flavefaciens</name>
    <dbReference type="NCBI Taxonomy" id="1265"/>
    <lineage>
        <taxon>Bacteria</taxon>
        <taxon>Bacillati</taxon>
        <taxon>Bacillota</taxon>
        <taxon>Clostridia</taxon>
        <taxon>Eubacteriales</taxon>
        <taxon>Oscillospiraceae</taxon>
        <taxon>Ruminococcus</taxon>
    </lineage>
</organism>
<proteinExistence type="predicted"/>
<dbReference type="InterPro" id="IPR029058">
    <property type="entry name" value="AB_hydrolase_fold"/>
</dbReference>
<feature type="domain" description="Alpha/beta hydrolase fold-3" evidence="2">
    <location>
        <begin position="61"/>
        <end position="258"/>
    </location>
</feature>
<dbReference type="Proteomes" id="UP000183461">
    <property type="component" value="Unassembled WGS sequence"/>
</dbReference>
<reference evidence="3 4" key="1">
    <citation type="submission" date="2016-11" db="EMBL/GenBank/DDBJ databases">
        <authorList>
            <person name="Jaros S."/>
            <person name="Januszkiewicz K."/>
            <person name="Wedrychowicz H."/>
        </authorList>
    </citation>
    <scope>NUCLEOTIDE SEQUENCE [LARGE SCALE GENOMIC DNA]</scope>
    <source>
        <strain evidence="3 4">YL228</strain>
    </source>
</reference>
<dbReference type="EMBL" id="FPIP01000005">
    <property type="protein sequence ID" value="SFW37867.1"/>
    <property type="molecule type" value="Genomic_DNA"/>
</dbReference>
<gene>
    <name evidence="3" type="ORF">SAMN02910280_2194</name>
</gene>
<evidence type="ECO:0000256" key="1">
    <source>
        <dbReference type="ARBA" id="ARBA00022801"/>
    </source>
</evidence>
<name>A0A1K1NRK1_RUMFL</name>
<dbReference type="Gene3D" id="3.40.50.1820">
    <property type="entry name" value="alpha/beta hydrolase"/>
    <property type="match status" value="1"/>
</dbReference>
<dbReference type="RefSeq" id="WP_081367848.1">
    <property type="nucleotide sequence ID" value="NZ_FPIP01000005.1"/>
</dbReference>
<dbReference type="PANTHER" id="PTHR48081">
    <property type="entry name" value="AB HYDROLASE SUPERFAMILY PROTEIN C4A8.06C"/>
    <property type="match status" value="1"/>
</dbReference>
<sequence length="288" mass="32988">MSIRSKIFRKMCEESDAKRDEGLTTPPEIERFDDIKYGSDENWQVLDVYRPKALSGKISVIVSFHGGGWVYGDKKVYQFYCMELAKHGFAVVNYSYRLAPEHRFPAPFEDTNMVFEWVMKNAGQYGFDLDNLFAVGDSAGAMGIALYACICADKEYAKMYSFTVPEGLKFRGLALNCGIYQTKDAGIIKSMKDFLEKKDYPAILDKFSVVDLVNKDFPPCYIMTSNEDFLREEPKALMESLDRVGVKYRYKLYGDEEHPLGHVFHCDVKSELAAQANDDECNFFKELM</sequence>
<dbReference type="Pfam" id="PF07859">
    <property type="entry name" value="Abhydrolase_3"/>
    <property type="match status" value="1"/>
</dbReference>